<keyword evidence="2" id="KW-1185">Reference proteome</keyword>
<dbReference type="EC" id="2.4.-.-" evidence="1"/>
<evidence type="ECO:0000313" key="2">
    <source>
        <dbReference type="Proteomes" id="UP001217500"/>
    </source>
</evidence>
<dbReference type="AlphaFoldDB" id="A0AAE9XPZ4"/>
<evidence type="ECO:0000313" key="1">
    <source>
        <dbReference type="EMBL" id="WCL55133.1"/>
    </source>
</evidence>
<reference evidence="1" key="1">
    <citation type="submission" date="2023-01" db="EMBL/GenBank/DDBJ databases">
        <title>The genome sequence of Kordiimonadaceae bacterium 6D33.</title>
        <authorList>
            <person name="Liu Y."/>
        </authorList>
    </citation>
    <scope>NUCLEOTIDE SEQUENCE</scope>
    <source>
        <strain evidence="1">6D33</strain>
    </source>
</reference>
<dbReference type="SUPFAM" id="SSF53756">
    <property type="entry name" value="UDP-Glycosyltransferase/glycogen phosphorylase"/>
    <property type="match status" value="1"/>
</dbReference>
<dbReference type="Proteomes" id="UP001217500">
    <property type="component" value="Chromosome"/>
</dbReference>
<accession>A0AAE9XPZ4</accession>
<sequence>MLKRKLRKKPVAKASAPVATPGATVLGVYPYARRNPFQRMLYADPGCHDVDIIMLARPDELEAIAAGRPAIAHYHWVHSLFDGMKSPRAVAKAAKQFIAHLDAQKAVGTGIVWTLHNVMSHRSRWPEEELMVREALAAKADIIHVMNPDSAAMTGPLYRLDPERVQHVPHPSYFGVYPAYQARPVARRSLGLKDGEIALLFFGMIEPYKGLRTFLASLDTLQDRLGGRVRALIAGRPSDKDFLAEVEETVRKRNDIRLHAEAVDDQSVQTWFRAADIVMCPYPRGLNSGVAQTAISFGRPVVASAGLQPTLPDIPGAVSVFDPSAPDTFVTATLAAVKAAARPELEAELLEWAARLAPESVSRRFFAMLETAGLLPSDDRENKA</sequence>
<dbReference type="Pfam" id="PF13692">
    <property type="entry name" value="Glyco_trans_1_4"/>
    <property type="match status" value="1"/>
</dbReference>
<dbReference type="PANTHER" id="PTHR12526">
    <property type="entry name" value="GLYCOSYLTRANSFERASE"/>
    <property type="match status" value="1"/>
</dbReference>
<dbReference type="Gene3D" id="3.40.50.2000">
    <property type="entry name" value="Glycogen Phosphorylase B"/>
    <property type="match status" value="1"/>
</dbReference>
<gene>
    <name evidence="1" type="ORF">PH603_05095</name>
</gene>
<dbReference type="RefSeq" id="WP_289504902.1">
    <property type="nucleotide sequence ID" value="NZ_CP116805.1"/>
</dbReference>
<dbReference type="PANTHER" id="PTHR12526:SF635">
    <property type="entry name" value="GLYCOSYL TRANSFERASE GROUP 1"/>
    <property type="match status" value="1"/>
</dbReference>
<keyword evidence="1" id="KW-0328">Glycosyltransferase</keyword>
<organism evidence="1 2">
    <name type="scientific">Gimibacter soli</name>
    <dbReference type="NCBI Taxonomy" id="3024400"/>
    <lineage>
        <taxon>Bacteria</taxon>
        <taxon>Pseudomonadati</taxon>
        <taxon>Pseudomonadota</taxon>
        <taxon>Alphaproteobacteria</taxon>
        <taxon>Kordiimonadales</taxon>
        <taxon>Temperatibacteraceae</taxon>
        <taxon>Gimibacter</taxon>
    </lineage>
</organism>
<dbReference type="EMBL" id="CP116805">
    <property type="protein sequence ID" value="WCL55133.1"/>
    <property type="molecule type" value="Genomic_DNA"/>
</dbReference>
<name>A0AAE9XPZ4_9PROT</name>
<keyword evidence="1" id="KW-0808">Transferase</keyword>
<proteinExistence type="predicted"/>
<dbReference type="KEGG" id="gso:PH603_05095"/>
<protein>
    <submittedName>
        <fullName evidence="1">Glycosyltransferase</fullName>
        <ecNumber evidence="1">2.4.-.-</ecNumber>
    </submittedName>
</protein>
<dbReference type="GO" id="GO:0016757">
    <property type="term" value="F:glycosyltransferase activity"/>
    <property type="evidence" value="ECO:0007669"/>
    <property type="project" value="UniProtKB-KW"/>
</dbReference>